<dbReference type="EMBL" id="JBHSWD010000001">
    <property type="protein sequence ID" value="MFC6591680.1"/>
    <property type="molecule type" value="Genomic_DNA"/>
</dbReference>
<dbReference type="SUPFAM" id="SSF47794">
    <property type="entry name" value="Rad51 N-terminal domain-like"/>
    <property type="match status" value="1"/>
</dbReference>
<accession>A0ABW1YER9</accession>
<reference evidence="3" key="1">
    <citation type="journal article" date="2019" name="Int. J. Syst. Evol. Microbiol.">
        <title>The Global Catalogue of Microorganisms (GCM) 10K type strain sequencing project: providing services to taxonomists for standard genome sequencing and annotation.</title>
        <authorList>
            <consortium name="The Broad Institute Genomics Platform"/>
            <consortium name="The Broad Institute Genome Sequencing Center for Infectious Disease"/>
            <person name="Wu L."/>
            <person name="Ma J."/>
        </authorList>
    </citation>
    <scope>NUCLEOTIDE SEQUENCE [LARGE SCALE GENOMIC DNA]</scope>
    <source>
        <strain evidence="3">CGMCC 1.15772</strain>
    </source>
</reference>
<evidence type="ECO:0000256" key="1">
    <source>
        <dbReference type="SAM" id="MobiDB-lite"/>
    </source>
</evidence>
<evidence type="ECO:0000313" key="2">
    <source>
        <dbReference type="EMBL" id="MFC6591680.1"/>
    </source>
</evidence>
<keyword evidence="3" id="KW-1185">Reference proteome</keyword>
<name>A0ABW1YER9_9DEIO</name>
<evidence type="ECO:0000313" key="3">
    <source>
        <dbReference type="Proteomes" id="UP001596297"/>
    </source>
</evidence>
<comment type="caution">
    <text evidence="2">The sequence shown here is derived from an EMBL/GenBank/DDBJ whole genome shotgun (WGS) entry which is preliminary data.</text>
</comment>
<evidence type="ECO:0008006" key="4">
    <source>
        <dbReference type="Google" id="ProtNLM"/>
    </source>
</evidence>
<dbReference type="Gene3D" id="1.10.150.20">
    <property type="entry name" value="5' to 3' exonuclease, C-terminal subdomain"/>
    <property type="match status" value="1"/>
</dbReference>
<dbReference type="InterPro" id="IPR010995">
    <property type="entry name" value="DNA_repair_Rad51/TF_NusA_a-hlx"/>
</dbReference>
<dbReference type="Proteomes" id="UP001596297">
    <property type="component" value="Unassembled WGS sequence"/>
</dbReference>
<feature type="compositionally biased region" description="Polar residues" evidence="1">
    <location>
        <begin position="23"/>
        <end position="37"/>
    </location>
</feature>
<feature type="region of interest" description="Disordered" evidence="1">
    <location>
        <begin position="1"/>
        <end position="58"/>
    </location>
</feature>
<organism evidence="2 3">
    <name type="scientific">Deinococcus lacus</name>
    <dbReference type="NCBI Taxonomy" id="392561"/>
    <lineage>
        <taxon>Bacteria</taxon>
        <taxon>Thermotogati</taxon>
        <taxon>Deinococcota</taxon>
        <taxon>Deinococci</taxon>
        <taxon>Deinococcales</taxon>
        <taxon>Deinococcaceae</taxon>
        <taxon>Deinococcus</taxon>
    </lineage>
</organism>
<protein>
    <recommendedName>
        <fullName evidence="4">Helix-hairpin-helix domain-containing protein</fullName>
    </recommendedName>
</protein>
<proteinExistence type="predicted"/>
<sequence>MSKASEAARARMSTDVQRVPTIQPAQAVNRAKQQASVPTPPIDKLSPNGVADTNAAQDKKAVETNTALDAGKLGNGLYELLTEAGYENAEQVAGATDDQLLAIKGVGDKSLAEIRAVYPANAPQGVQSEAEYWPNRSLRGLRHARRRVCAKAPCRSRDGSARDEARRP</sequence>
<gene>
    <name evidence="2" type="ORF">ACFP81_06420</name>
</gene>
<dbReference type="RefSeq" id="WP_380082686.1">
    <property type="nucleotide sequence ID" value="NZ_JBHSWD010000001.1"/>
</dbReference>